<sequence length="184" mass="21223">MRISNDEKAVEIPISNTGIETLIPSYGKQEYDSDGGDTFDEFDYEEDNLKEIDGYFTDEWSEVDNQQLGQERESEENPALFLTDINKPPLNETEGKSVIDRIQEFINIDLMTLEQQRQAKEFLIKEKALFAKNVDDLGKTSVITHAINTGDATAVKQRLYRISHDENEFVESEINKLKRENLIR</sequence>
<organism evidence="1 2">
    <name type="scientific">Cetraspora pellucida</name>
    <dbReference type="NCBI Taxonomy" id="1433469"/>
    <lineage>
        <taxon>Eukaryota</taxon>
        <taxon>Fungi</taxon>
        <taxon>Fungi incertae sedis</taxon>
        <taxon>Mucoromycota</taxon>
        <taxon>Glomeromycotina</taxon>
        <taxon>Glomeromycetes</taxon>
        <taxon>Diversisporales</taxon>
        <taxon>Gigasporaceae</taxon>
        <taxon>Cetraspora</taxon>
    </lineage>
</organism>
<accession>A0A9N9KII0</accession>
<reference evidence="1" key="1">
    <citation type="submission" date="2021-06" db="EMBL/GenBank/DDBJ databases">
        <authorList>
            <person name="Kallberg Y."/>
            <person name="Tangrot J."/>
            <person name="Rosling A."/>
        </authorList>
    </citation>
    <scope>NUCLEOTIDE SEQUENCE</scope>
    <source>
        <strain evidence="1">FL966</strain>
    </source>
</reference>
<gene>
    <name evidence="1" type="ORF">CPELLU_LOCUS20914</name>
</gene>
<feature type="non-terminal residue" evidence="1">
    <location>
        <position position="184"/>
    </location>
</feature>
<protein>
    <submittedName>
        <fullName evidence="1">1519_t:CDS:1</fullName>
    </submittedName>
</protein>
<dbReference type="Proteomes" id="UP000789759">
    <property type="component" value="Unassembled WGS sequence"/>
</dbReference>
<proteinExistence type="predicted"/>
<name>A0A9N9KII0_9GLOM</name>
<dbReference type="AlphaFoldDB" id="A0A9N9KII0"/>
<comment type="caution">
    <text evidence="1">The sequence shown here is derived from an EMBL/GenBank/DDBJ whole genome shotgun (WGS) entry which is preliminary data.</text>
</comment>
<dbReference type="EMBL" id="CAJVQA010069571">
    <property type="protein sequence ID" value="CAG8832924.1"/>
    <property type="molecule type" value="Genomic_DNA"/>
</dbReference>
<evidence type="ECO:0000313" key="2">
    <source>
        <dbReference type="Proteomes" id="UP000789759"/>
    </source>
</evidence>
<keyword evidence="2" id="KW-1185">Reference proteome</keyword>
<evidence type="ECO:0000313" key="1">
    <source>
        <dbReference type="EMBL" id="CAG8832924.1"/>
    </source>
</evidence>
<dbReference type="OrthoDB" id="2448050at2759"/>